<dbReference type="OMA" id="WWRQLIA"/>
<dbReference type="Pfam" id="PF00702">
    <property type="entry name" value="Hydrolase"/>
    <property type="match status" value="1"/>
</dbReference>
<dbReference type="OrthoDB" id="444127at2759"/>
<comment type="caution">
    <text evidence="1">The sequence shown here is derived from an EMBL/GenBank/DDBJ whole genome shotgun (WGS) entry which is preliminary data.</text>
</comment>
<evidence type="ECO:0000313" key="1">
    <source>
        <dbReference type="EMBL" id="KAA8906738.1"/>
    </source>
</evidence>
<gene>
    <name evidence="1" type="ORF">DIURU_000899</name>
</gene>
<organism evidence="1 2">
    <name type="scientific">Diutina rugosa</name>
    <name type="common">Yeast</name>
    <name type="synonym">Candida rugosa</name>
    <dbReference type="NCBI Taxonomy" id="5481"/>
    <lineage>
        <taxon>Eukaryota</taxon>
        <taxon>Fungi</taxon>
        <taxon>Dikarya</taxon>
        <taxon>Ascomycota</taxon>
        <taxon>Saccharomycotina</taxon>
        <taxon>Pichiomycetes</taxon>
        <taxon>Debaryomycetaceae</taxon>
        <taxon>Diutina</taxon>
    </lineage>
</organism>
<proteinExistence type="predicted"/>
<dbReference type="Gene3D" id="3.40.50.1000">
    <property type="entry name" value="HAD superfamily/HAD-like"/>
    <property type="match status" value="1"/>
</dbReference>
<dbReference type="SFLD" id="SFLDS00003">
    <property type="entry name" value="Haloacid_Dehalogenase"/>
    <property type="match status" value="1"/>
</dbReference>
<dbReference type="AlphaFoldDB" id="A0A642UW89"/>
<evidence type="ECO:0008006" key="3">
    <source>
        <dbReference type="Google" id="ProtNLM"/>
    </source>
</evidence>
<evidence type="ECO:0000313" key="2">
    <source>
        <dbReference type="Proteomes" id="UP000449547"/>
    </source>
</evidence>
<dbReference type="PANTHER" id="PTHR46191:SF2">
    <property type="entry name" value="HALOACID DEHALOGENASE-LIKE HYDROLASE DOMAIN-CONTAINING PROTEIN 3"/>
    <property type="match status" value="1"/>
</dbReference>
<dbReference type="SUPFAM" id="SSF56784">
    <property type="entry name" value="HAD-like"/>
    <property type="match status" value="1"/>
</dbReference>
<reference evidence="1 2" key="1">
    <citation type="submission" date="2019-07" db="EMBL/GenBank/DDBJ databases">
        <title>Genome assembly of two rare yeast pathogens: Diutina rugosa and Trichomonascus ciferrii.</title>
        <authorList>
            <person name="Mixao V."/>
            <person name="Saus E."/>
            <person name="Hansen A."/>
            <person name="Lass-Flor C."/>
            <person name="Gabaldon T."/>
        </authorList>
    </citation>
    <scope>NUCLEOTIDE SEQUENCE [LARGE SCALE GENOMIC DNA]</scope>
    <source>
        <strain evidence="1 2">CBS 613</strain>
    </source>
</reference>
<dbReference type="VEuPathDB" id="FungiDB:DIURU_000899"/>
<protein>
    <recommendedName>
        <fullName evidence="3">Haloacid dehalogenase-like hydrolase domain-containing protein 3</fullName>
    </recommendedName>
</protein>
<name>A0A642UW89_DIURU</name>
<sequence length="306" mass="34325">MLRSLVFKRAQSSLIVNPLEVANAHIIRESSSRFAKPAVVSFDGFGTLWIPRTPVPEQYQKVASSLGVDLDTATIESRFKSAYSDLQKQYPIYGKGQLKSSDAWWKLLVNQVFQLKDEKKADELSTALIQHFLNDDAYKLYDDVIPCLDALHEAGVPLVLSSNTDPNVYTLLHNLGLEKYFGDNVFISYELGVAKPDRRFFTHVAKTKYGAGKSFNYDFLENCWHVGDSFEVDFVGSVKSGWNGVLLDRHRTSEFFVAKDNIKVAQDGCFMSPTGEQDNPDMLVVANNRIVIGGLDQIPPLFGIQE</sequence>
<dbReference type="Proteomes" id="UP000449547">
    <property type="component" value="Unassembled WGS sequence"/>
</dbReference>
<dbReference type="GO" id="GO:0005634">
    <property type="term" value="C:nucleus"/>
    <property type="evidence" value="ECO:0007669"/>
    <property type="project" value="TreeGrafter"/>
</dbReference>
<dbReference type="RefSeq" id="XP_034014252.1">
    <property type="nucleotide sequence ID" value="XM_034159197.1"/>
</dbReference>
<dbReference type="PANTHER" id="PTHR46191">
    <property type="match status" value="1"/>
</dbReference>
<dbReference type="GeneID" id="54779552"/>
<accession>A0A642UW89</accession>
<dbReference type="InterPro" id="IPR023214">
    <property type="entry name" value="HAD_sf"/>
</dbReference>
<keyword evidence="2" id="KW-1185">Reference proteome</keyword>
<dbReference type="Gene3D" id="1.10.150.720">
    <property type="entry name" value="Haloacid dehalogenase-like hydrolase"/>
    <property type="match status" value="1"/>
</dbReference>
<dbReference type="InterPro" id="IPR036412">
    <property type="entry name" value="HAD-like_sf"/>
</dbReference>
<dbReference type="InterPro" id="IPR051828">
    <property type="entry name" value="HAD-like_hydrolase_domain"/>
</dbReference>
<dbReference type="EMBL" id="SWFT01000031">
    <property type="protein sequence ID" value="KAA8906738.1"/>
    <property type="molecule type" value="Genomic_DNA"/>
</dbReference>
<dbReference type="InterPro" id="IPR044924">
    <property type="entry name" value="HAD-SF_hydro_IA_REG-2-like_cap"/>
</dbReference>
<dbReference type="SFLD" id="SFLDG01129">
    <property type="entry name" value="C1.5:_HAD__Beta-PGM__Phosphata"/>
    <property type="match status" value="1"/>
</dbReference>